<accession>A0ABZ2LMI0</accession>
<evidence type="ECO:0000313" key="1">
    <source>
        <dbReference type="EMBL" id="WXB10981.1"/>
    </source>
</evidence>
<dbReference type="RefSeq" id="WP_394820598.1">
    <property type="nucleotide sequence ID" value="NZ_CP089984.1"/>
</dbReference>
<organism evidence="1 2">
    <name type="scientific">Pendulispora albinea</name>
    <dbReference type="NCBI Taxonomy" id="2741071"/>
    <lineage>
        <taxon>Bacteria</taxon>
        <taxon>Pseudomonadati</taxon>
        <taxon>Myxococcota</taxon>
        <taxon>Myxococcia</taxon>
        <taxon>Myxococcales</taxon>
        <taxon>Sorangiineae</taxon>
        <taxon>Pendulisporaceae</taxon>
        <taxon>Pendulispora</taxon>
    </lineage>
</organism>
<sequence length="472" mass="51886">MGLAAPLCVPQTANAQEWLKDRRYQEGIGVRAGDFELHPGIAAEIGYDSNWFLRSNKSGPVAPAPGSLVNGEPQVKTQDGAVLRITPSITFSTLGPQRRAGDNPEFVKPTLTLRGGLSATYREFFGPQLLRDQRNVSAQANLRLDVLEGRPLGFAVFGGYERTIQPNVVGNPDQSFNRNDVTGGAEIITTPGGGTLDWRWGYQLRATLFEDSAAVPYNNITHDAYTKGNWRFRPRTALQYDGSLRFRTYTSDADRASLALYDSTPVRARIGINGLVTTRFAFLGLVGWGSSFNRPGSYPEVKQYNSVIGQAELKFFLTPQPGEDVANASLTLSSIAVGYNRDFQPSYLGAHYGSDRGYAKVQYMFAGRLLLSLEGGVGALSYPDIYFPREGTTAPNRAHEAFTDIRADGTLFGEYRFSNSFGLNTTLRYTANFSDTQLPASAVPTPGGTNSGQLYDMNFRRFEAFLGVRWFL</sequence>
<name>A0ABZ2LMI0_9BACT</name>
<gene>
    <name evidence="1" type="ORF">LZC94_24235</name>
</gene>
<reference evidence="1 2" key="1">
    <citation type="submission" date="2021-12" db="EMBL/GenBank/DDBJ databases">
        <title>Discovery of the Pendulisporaceae a myxobacterial family with distinct sporulation behavior and unique specialized metabolism.</title>
        <authorList>
            <person name="Garcia R."/>
            <person name="Popoff A."/>
            <person name="Bader C.D."/>
            <person name="Loehr J."/>
            <person name="Walesch S."/>
            <person name="Walt C."/>
            <person name="Boldt J."/>
            <person name="Bunk B."/>
            <person name="Haeckl F.J.F.P.J."/>
            <person name="Gunesch A.P."/>
            <person name="Birkelbach J."/>
            <person name="Nuebel U."/>
            <person name="Pietschmann T."/>
            <person name="Bach T."/>
            <person name="Mueller R."/>
        </authorList>
    </citation>
    <scope>NUCLEOTIDE SEQUENCE [LARGE SCALE GENOMIC DNA]</scope>
    <source>
        <strain evidence="1 2">MSr11954</strain>
    </source>
</reference>
<keyword evidence="2" id="KW-1185">Reference proteome</keyword>
<evidence type="ECO:0008006" key="3">
    <source>
        <dbReference type="Google" id="ProtNLM"/>
    </source>
</evidence>
<proteinExistence type="predicted"/>
<dbReference type="EMBL" id="CP089984">
    <property type="protein sequence ID" value="WXB10981.1"/>
    <property type="molecule type" value="Genomic_DNA"/>
</dbReference>
<evidence type="ECO:0000313" key="2">
    <source>
        <dbReference type="Proteomes" id="UP001370348"/>
    </source>
</evidence>
<protein>
    <recommendedName>
        <fullName evidence="3">TonB-dependent receptor</fullName>
    </recommendedName>
</protein>
<dbReference type="Proteomes" id="UP001370348">
    <property type="component" value="Chromosome"/>
</dbReference>